<dbReference type="Proteomes" id="UP000677054">
    <property type="component" value="Unassembled WGS sequence"/>
</dbReference>
<dbReference type="AlphaFoldDB" id="A0A7R8XJY2"/>
<dbReference type="EMBL" id="CAJPEV010002128">
    <property type="protein sequence ID" value="CAG0895770.1"/>
    <property type="molecule type" value="Genomic_DNA"/>
</dbReference>
<dbReference type="EMBL" id="LR901645">
    <property type="protein sequence ID" value="CAD7249072.1"/>
    <property type="molecule type" value="Genomic_DNA"/>
</dbReference>
<evidence type="ECO:0000313" key="2">
    <source>
        <dbReference type="Proteomes" id="UP000677054"/>
    </source>
</evidence>
<reference evidence="1" key="1">
    <citation type="submission" date="2020-11" db="EMBL/GenBank/DDBJ databases">
        <authorList>
            <person name="Tran Van P."/>
        </authorList>
    </citation>
    <scope>NUCLEOTIDE SEQUENCE</scope>
</reference>
<sequence>MTVASCTFITVYYVRQTKKADWDSYWKTQYLFLQDRLSPLPVTEKWDERVLNLMIVDKGEKIEKDDPRLLQYIRDYYAGIIVVNWLQVESGEFPGGVYFSQFIIDVFSPPRPASFALASGDMVLQEYYTAPDNVLYVKISIFDPTDPGNMGTYVFLCPIGEAAHFAAHSFDRTELTDYSQVLQAELDGAVMSIMFDFDECVDPTGQLDLSGSTFGAYFQDLSIFYNEGLGEMIFGSAFAMTSDPVSLTAYVYYGTAITPSNNATIFPGYWHFNENGEWVNDYGGAILECSLGGGVRIIREA</sequence>
<proteinExistence type="predicted"/>
<organism evidence="1">
    <name type="scientific">Darwinula stevensoni</name>
    <dbReference type="NCBI Taxonomy" id="69355"/>
    <lineage>
        <taxon>Eukaryota</taxon>
        <taxon>Metazoa</taxon>
        <taxon>Ecdysozoa</taxon>
        <taxon>Arthropoda</taxon>
        <taxon>Crustacea</taxon>
        <taxon>Oligostraca</taxon>
        <taxon>Ostracoda</taxon>
        <taxon>Podocopa</taxon>
        <taxon>Podocopida</taxon>
        <taxon>Darwinulocopina</taxon>
        <taxon>Darwinuloidea</taxon>
        <taxon>Darwinulidae</taxon>
        <taxon>Darwinula</taxon>
    </lineage>
</organism>
<protein>
    <submittedName>
        <fullName evidence="1">Uncharacterized protein</fullName>
    </submittedName>
</protein>
<accession>A0A7R8XJY2</accession>
<evidence type="ECO:0000313" key="1">
    <source>
        <dbReference type="EMBL" id="CAD7249072.1"/>
    </source>
</evidence>
<name>A0A7R8XJY2_9CRUS</name>
<keyword evidence="2" id="KW-1185">Reference proteome</keyword>
<gene>
    <name evidence="1" type="ORF">DSTB1V02_LOCUS8873</name>
</gene>